<evidence type="ECO:0000256" key="6">
    <source>
        <dbReference type="ARBA" id="ARBA00022630"/>
    </source>
</evidence>
<dbReference type="PROSITE" id="PS00911">
    <property type="entry name" value="DHODEHASE_1"/>
    <property type="match status" value="1"/>
</dbReference>
<keyword evidence="7" id="KW-0288">FMN</keyword>
<accession>A0A075HAJ8</accession>
<dbReference type="GO" id="GO:0006207">
    <property type="term" value="P:'de novo' pyrimidine nucleobase biosynthetic process"/>
    <property type="evidence" value="ECO:0007669"/>
    <property type="project" value="UniProtKB-UniRule"/>
</dbReference>
<comment type="cofactor">
    <cofactor evidence="1">
        <name>FMN</name>
        <dbReference type="ChEBI" id="CHEBI:58210"/>
    </cofactor>
</comment>
<dbReference type="NCBIfam" id="TIGR01036">
    <property type="entry name" value="pyrD_sub2"/>
    <property type="match status" value="1"/>
</dbReference>
<proteinExistence type="inferred from homology"/>
<comment type="pathway">
    <text evidence="3">Pyrimidine metabolism; UMP biosynthesis via de novo pathway; orotate from (S)-dihydroorotate (quinone route): step 1/1.</text>
</comment>
<dbReference type="PANTHER" id="PTHR48109:SF4">
    <property type="entry name" value="DIHYDROOROTATE DEHYDROGENASE (QUINONE), MITOCHONDRIAL"/>
    <property type="match status" value="1"/>
</dbReference>
<dbReference type="EMBL" id="KF900977">
    <property type="protein sequence ID" value="AIF13571.1"/>
    <property type="molecule type" value="Genomic_DNA"/>
</dbReference>
<comment type="subcellular location">
    <subcellularLocation>
        <location evidence="2">Membrane</location>
    </subcellularLocation>
</comment>
<evidence type="ECO:0000256" key="5">
    <source>
        <dbReference type="ARBA" id="ARBA00012791"/>
    </source>
</evidence>
<keyword evidence="6" id="KW-0285">Flavoprotein</keyword>
<evidence type="ECO:0000256" key="4">
    <source>
        <dbReference type="ARBA" id="ARBA00005359"/>
    </source>
</evidence>
<keyword evidence="8 13" id="KW-0560">Oxidoreductase</keyword>
<evidence type="ECO:0000256" key="3">
    <source>
        <dbReference type="ARBA" id="ARBA00005161"/>
    </source>
</evidence>
<evidence type="ECO:0000256" key="2">
    <source>
        <dbReference type="ARBA" id="ARBA00004370"/>
    </source>
</evidence>
<evidence type="ECO:0000256" key="9">
    <source>
        <dbReference type="ARBA" id="ARBA00023136"/>
    </source>
</evidence>
<dbReference type="GO" id="GO:0044205">
    <property type="term" value="P:'de novo' UMP biosynthetic process"/>
    <property type="evidence" value="ECO:0007669"/>
    <property type="project" value="UniProtKB-UniPathway"/>
</dbReference>
<comment type="catalytic activity">
    <reaction evidence="10">
        <text>(S)-dihydroorotate + a quinone = orotate + a quinol</text>
        <dbReference type="Rhea" id="RHEA:30187"/>
        <dbReference type="ChEBI" id="CHEBI:24646"/>
        <dbReference type="ChEBI" id="CHEBI:30839"/>
        <dbReference type="ChEBI" id="CHEBI:30864"/>
        <dbReference type="ChEBI" id="CHEBI:132124"/>
        <dbReference type="EC" id="1.3.5.2"/>
    </reaction>
</comment>
<dbReference type="InterPro" id="IPR001295">
    <property type="entry name" value="Dihydroorotate_DH_CS"/>
</dbReference>
<evidence type="ECO:0000256" key="10">
    <source>
        <dbReference type="ARBA" id="ARBA00048639"/>
    </source>
</evidence>
<gene>
    <name evidence="13" type="primary">pyrD</name>
</gene>
<evidence type="ECO:0000259" key="12">
    <source>
        <dbReference type="Pfam" id="PF01180"/>
    </source>
</evidence>
<dbReference type="SUPFAM" id="SSF51395">
    <property type="entry name" value="FMN-linked oxidoreductases"/>
    <property type="match status" value="1"/>
</dbReference>
<evidence type="ECO:0000313" key="13">
    <source>
        <dbReference type="EMBL" id="AIF13571.1"/>
    </source>
</evidence>
<dbReference type="InterPro" id="IPR050074">
    <property type="entry name" value="DHO_dehydrogenase"/>
</dbReference>
<evidence type="ECO:0000256" key="1">
    <source>
        <dbReference type="ARBA" id="ARBA00001917"/>
    </source>
</evidence>
<dbReference type="InterPro" id="IPR005719">
    <property type="entry name" value="Dihydroorotate_DH_2"/>
</dbReference>
<dbReference type="UniPathway" id="UPA00070">
    <property type="reaction ID" value="UER00946"/>
</dbReference>
<dbReference type="PANTHER" id="PTHR48109">
    <property type="entry name" value="DIHYDROOROTATE DEHYDROGENASE (QUINONE), MITOCHONDRIAL-RELATED"/>
    <property type="match status" value="1"/>
</dbReference>
<evidence type="ECO:0000256" key="7">
    <source>
        <dbReference type="ARBA" id="ARBA00022643"/>
    </source>
</evidence>
<dbReference type="GO" id="GO:0005737">
    <property type="term" value="C:cytoplasm"/>
    <property type="evidence" value="ECO:0007669"/>
    <property type="project" value="InterPro"/>
</dbReference>
<dbReference type="Gene3D" id="3.20.20.70">
    <property type="entry name" value="Aldolase class I"/>
    <property type="match status" value="1"/>
</dbReference>
<dbReference type="CDD" id="cd04738">
    <property type="entry name" value="DHOD_2_like"/>
    <property type="match status" value="1"/>
</dbReference>
<dbReference type="AlphaFoldDB" id="A0A075HAJ8"/>
<organism evidence="13">
    <name type="scientific">uncultured marine group II/III euryarchaeote KM3_63_B12</name>
    <dbReference type="NCBI Taxonomy" id="1456474"/>
    <lineage>
        <taxon>Archaea</taxon>
        <taxon>Methanobacteriati</taxon>
        <taxon>Methanobacteriota</taxon>
        <taxon>environmental samples</taxon>
    </lineage>
</organism>
<sequence>MGLPYSVFVRPMLSFVDSETAHSISMRALSGFGQSRVGQRILSTVYNSPELPIHVFGRLFHHPLGLAAGFDKGAEALSAWPSLGFSWIEYGGVTRFPQEGNPKPRMFRSNKHGALVNRMGFNNPGATEVRDRLIERRASGKWPKTPVAANIGRSKKTPNESAASDYSQTLEMLWNHADMFVLNISSPNTPGLRDLADADYLSSIVTECRLMAERKGGGKPLLVKVSPDASNEEILSSAHSALRSGADGLVAINTSMHRPVPRNAASRGVFAEAGGISGRPLQNRSKEVISLLYSEVGDSIPIVGVGGIESPDTAWEAITSGASLIQLYSALVFRGPSVVSTIVRGLKKKVKQHGFVGLEEAVGYEMP</sequence>
<reference evidence="13" key="1">
    <citation type="journal article" date="2014" name="Genome Biol. Evol.">
        <title>Pangenome evidence for extensive interdomain horizontal transfer affecting lineage core and shell genes in uncultured planktonic thaumarchaeota and euryarchaeota.</title>
        <authorList>
            <person name="Deschamps P."/>
            <person name="Zivanovic Y."/>
            <person name="Moreira D."/>
            <person name="Rodriguez-Valera F."/>
            <person name="Lopez-Garcia P."/>
        </authorList>
    </citation>
    <scope>NUCLEOTIDE SEQUENCE</scope>
</reference>
<dbReference type="InterPro" id="IPR013785">
    <property type="entry name" value="Aldolase_TIM"/>
</dbReference>
<keyword evidence="9" id="KW-0472">Membrane</keyword>
<evidence type="ECO:0000256" key="8">
    <source>
        <dbReference type="ARBA" id="ARBA00023002"/>
    </source>
</evidence>
<dbReference type="GO" id="GO:0016020">
    <property type="term" value="C:membrane"/>
    <property type="evidence" value="ECO:0007669"/>
    <property type="project" value="UniProtKB-SubCell"/>
</dbReference>
<dbReference type="InterPro" id="IPR005720">
    <property type="entry name" value="Dihydroorotate_DH_cat"/>
</dbReference>
<name>A0A075HAJ8_9EURY</name>
<protein>
    <recommendedName>
        <fullName evidence="5 11">Dihydroorotate dehydrogenase (quinone)</fullName>
        <ecNumber evidence="5 11">1.3.5.2</ecNumber>
    </recommendedName>
</protein>
<dbReference type="Pfam" id="PF01180">
    <property type="entry name" value="DHO_dh"/>
    <property type="match status" value="1"/>
</dbReference>
<evidence type="ECO:0000256" key="11">
    <source>
        <dbReference type="NCBIfam" id="TIGR01036"/>
    </source>
</evidence>
<feature type="domain" description="Dihydroorotate dehydrogenase catalytic" evidence="12">
    <location>
        <begin position="53"/>
        <end position="349"/>
    </location>
</feature>
<comment type="similarity">
    <text evidence="4">Belongs to the dihydroorotate dehydrogenase family. Type 2 subfamily.</text>
</comment>
<dbReference type="GO" id="GO:0106430">
    <property type="term" value="F:dihydroorotate dehydrogenase (quinone) activity"/>
    <property type="evidence" value="ECO:0007669"/>
    <property type="project" value="UniProtKB-EC"/>
</dbReference>
<dbReference type="EC" id="1.3.5.2" evidence="5 11"/>
<dbReference type="NCBIfam" id="NF003652">
    <property type="entry name" value="PRK05286.2-5"/>
    <property type="match status" value="1"/>
</dbReference>